<dbReference type="KEGG" id="rba:RB6784"/>
<evidence type="ECO:0000313" key="1">
    <source>
        <dbReference type="EMBL" id="CAD75006.1"/>
    </source>
</evidence>
<evidence type="ECO:0000313" key="2">
    <source>
        <dbReference type="Proteomes" id="UP000001025"/>
    </source>
</evidence>
<dbReference type="AlphaFoldDB" id="Q7UPQ5"/>
<dbReference type="HOGENOM" id="CLU_3347885_0_0_0"/>
<proteinExistence type="predicted"/>
<reference evidence="1 2" key="1">
    <citation type="journal article" date="2003" name="Proc. Natl. Acad. Sci. U.S.A.">
        <title>Complete genome sequence of the marine planctomycete Pirellula sp. strain 1.</title>
        <authorList>
            <person name="Gloeckner F.O."/>
            <person name="Kube M."/>
            <person name="Bauer M."/>
            <person name="Teeling H."/>
            <person name="Lombardot T."/>
            <person name="Ludwig W."/>
            <person name="Gade D."/>
            <person name="Beck A."/>
            <person name="Borzym K."/>
            <person name="Heitmann K."/>
            <person name="Rabus R."/>
            <person name="Schlesner H."/>
            <person name="Amann R."/>
            <person name="Reinhardt R."/>
        </authorList>
    </citation>
    <scope>NUCLEOTIDE SEQUENCE [LARGE SCALE GENOMIC DNA]</scope>
    <source>
        <strain evidence="2">DSM 10527 / NCIMB 13988 / SH1</strain>
    </source>
</reference>
<dbReference type="EMBL" id="BX294144">
    <property type="protein sequence ID" value="CAD75006.1"/>
    <property type="molecule type" value="Genomic_DNA"/>
</dbReference>
<dbReference type="Proteomes" id="UP000001025">
    <property type="component" value="Chromosome"/>
</dbReference>
<dbReference type="InParanoid" id="Q7UPQ5"/>
<dbReference type="EnsemblBacteria" id="CAD75006">
    <property type="protein sequence ID" value="CAD75006"/>
    <property type="gene ID" value="RB6784"/>
</dbReference>
<gene>
    <name evidence="1" type="ordered locus">RB6784</name>
</gene>
<organism evidence="1 2">
    <name type="scientific">Rhodopirellula baltica (strain DSM 10527 / NCIMB 13988 / SH1)</name>
    <dbReference type="NCBI Taxonomy" id="243090"/>
    <lineage>
        <taxon>Bacteria</taxon>
        <taxon>Pseudomonadati</taxon>
        <taxon>Planctomycetota</taxon>
        <taxon>Planctomycetia</taxon>
        <taxon>Pirellulales</taxon>
        <taxon>Pirellulaceae</taxon>
        <taxon>Rhodopirellula</taxon>
    </lineage>
</organism>
<accession>Q7UPQ5</accession>
<protein>
    <submittedName>
        <fullName evidence="1">Uncharacterized protein</fullName>
    </submittedName>
</protein>
<sequence>MGHLSFLFASFAIRDRRRVLRRCQLMLLRQHSPRTTA</sequence>
<name>Q7UPQ5_RHOBA</name>
<keyword evidence="2" id="KW-1185">Reference proteome</keyword>